<evidence type="ECO:0000256" key="26">
    <source>
        <dbReference type="PROSITE-ProRule" id="PRU00176"/>
    </source>
</evidence>
<keyword evidence="7" id="KW-0597">Phosphoprotein</keyword>
<evidence type="ECO:0000256" key="22">
    <source>
        <dbReference type="ARBA" id="ARBA00023204"/>
    </source>
</evidence>
<evidence type="ECO:0000256" key="20">
    <source>
        <dbReference type="ARBA" id="ARBA00023163"/>
    </source>
</evidence>
<evidence type="ECO:0000256" key="11">
    <source>
        <dbReference type="ARBA" id="ARBA00022737"/>
    </source>
</evidence>
<dbReference type="FunFam" id="3.30.70.330:FF:000105">
    <property type="entry name" value="HIV Tat-specific factor 1 homolog"/>
    <property type="match status" value="1"/>
</dbReference>
<dbReference type="PANTHER" id="PTHR15608">
    <property type="entry name" value="SPLICING FACTOR U2AF-ASSOCIATED PROTEIN 2"/>
    <property type="match status" value="1"/>
</dbReference>
<accession>A0A444V3Z9</accession>
<dbReference type="GO" id="GO:0006281">
    <property type="term" value="P:DNA repair"/>
    <property type="evidence" value="ECO:0007669"/>
    <property type="project" value="UniProtKB-KW"/>
</dbReference>
<dbReference type="SUPFAM" id="SSF81321">
    <property type="entry name" value="Family A G protein-coupled receptor-like"/>
    <property type="match status" value="1"/>
</dbReference>
<keyword evidence="13" id="KW-0832">Ubl conjugation</keyword>
<feature type="compositionally biased region" description="Low complexity" evidence="27">
    <location>
        <begin position="1"/>
        <end position="21"/>
    </location>
</feature>
<dbReference type="GO" id="GO:0005694">
    <property type="term" value="C:chromosome"/>
    <property type="evidence" value="ECO:0007669"/>
    <property type="project" value="UniProtKB-SubCell"/>
</dbReference>
<evidence type="ECO:0000313" key="31">
    <source>
        <dbReference type="EMBL" id="RXM95132.1"/>
    </source>
</evidence>
<feature type="compositionally biased region" description="Polar residues" evidence="27">
    <location>
        <begin position="313"/>
        <end position="322"/>
    </location>
</feature>
<dbReference type="InterPro" id="IPR012677">
    <property type="entry name" value="Nucleotide-bd_a/b_plait_sf"/>
</dbReference>
<evidence type="ECO:0000256" key="14">
    <source>
        <dbReference type="ARBA" id="ARBA00022884"/>
    </source>
</evidence>
<feature type="region of interest" description="Disordered" evidence="27">
    <location>
        <begin position="262"/>
        <end position="281"/>
    </location>
</feature>
<evidence type="ECO:0000256" key="16">
    <source>
        <dbReference type="ARBA" id="ARBA00022990"/>
    </source>
</evidence>
<organism evidence="31 32">
    <name type="scientific">Acipenser ruthenus</name>
    <name type="common">Sterlet sturgeon</name>
    <dbReference type="NCBI Taxonomy" id="7906"/>
    <lineage>
        <taxon>Eukaryota</taxon>
        <taxon>Metazoa</taxon>
        <taxon>Chordata</taxon>
        <taxon>Craniata</taxon>
        <taxon>Vertebrata</taxon>
        <taxon>Euteleostomi</taxon>
        <taxon>Actinopterygii</taxon>
        <taxon>Chondrostei</taxon>
        <taxon>Acipenseriformes</taxon>
        <taxon>Acipenseridae</taxon>
        <taxon>Acipenser</taxon>
    </lineage>
</organism>
<dbReference type="InterPro" id="IPR034393">
    <property type="entry name" value="TatSF1-like"/>
</dbReference>
<comment type="subcellular location">
    <subcellularLocation>
        <location evidence="2">Chromosome</location>
    </subcellularLocation>
    <subcellularLocation>
        <location evidence="3">Membrane</location>
    </subcellularLocation>
    <subcellularLocation>
        <location evidence="1">Nucleus</location>
    </subcellularLocation>
</comment>
<feature type="compositionally biased region" description="Acidic residues" evidence="27">
    <location>
        <begin position="681"/>
        <end position="692"/>
    </location>
</feature>
<dbReference type="Gene3D" id="3.30.70.330">
    <property type="match status" value="2"/>
</dbReference>
<dbReference type="Proteomes" id="UP000289886">
    <property type="component" value="Unassembled WGS sequence"/>
</dbReference>
<keyword evidence="5" id="KW-0158">Chromosome</keyword>
<dbReference type="InterPro" id="IPR001556">
    <property type="entry name" value="Bombsn_rcpt-like"/>
</dbReference>
<dbReference type="PROSITE" id="PS50262">
    <property type="entry name" value="G_PROTEIN_RECEP_F1_2"/>
    <property type="match status" value="1"/>
</dbReference>
<dbReference type="SMART" id="SM00361">
    <property type="entry name" value="RRM_1"/>
    <property type="match status" value="1"/>
</dbReference>
<evidence type="ECO:0000256" key="27">
    <source>
        <dbReference type="SAM" id="MobiDB-lite"/>
    </source>
</evidence>
<keyword evidence="8" id="KW-0507">mRNA processing</keyword>
<keyword evidence="23" id="KW-0539">Nucleus</keyword>
<keyword evidence="22" id="KW-0234">DNA repair</keyword>
<keyword evidence="20" id="KW-0804">Transcription</keyword>
<evidence type="ECO:0000256" key="17">
    <source>
        <dbReference type="ARBA" id="ARBA00023015"/>
    </source>
</evidence>
<keyword evidence="32" id="KW-1185">Reference proteome</keyword>
<gene>
    <name evidence="31" type="ORF">EOD39_17214</name>
</gene>
<feature type="domain" description="RRM" evidence="29">
    <location>
        <begin position="499"/>
        <end position="584"/>
    </location>
</feature>
<keyword evidence="9 28" id="KW-0812">Transmembrane</keyword>
<comment type="subunit">
    <text evidence="24">Component of the 17S U2 SnRNP complex, a ribonucleoprotein complex that contains small nuclear RNA (snRNA) U2 and a number of specific proteins. Within the 17S U2 SnRNP complex, interacts (via UHM region) directly with SF3B1. Component of a complex which is at least composed of HTATSF1/Tat-SF1, the P-TEFb complex components CDK9 and CCNT1, RNA polymerase II, SUPT5H, and NCL/nucleolin. Interacts with GTF2F2/RAP30 and POLR2A. Interacts with TCERG1/CA150. Interacts with (poly-ADP-ribosylated) RPA1; promoting HTATSF1 recruitment to DNA damage sites. Interacts (when phosphorylated) with TOPBP1; promoting recruitment of TOPBP1 to DNA damage sites during S-phase.</text>
</comment>
<dbReference type="InterPro" id="IPR000504">
    <property type="entry name" value="RRM_dom"/>
</dbReference>
<comment type="similarity">
    <text evidence="4">Belongs to the HTATSF1 family.</text>
</comment>
<dbReference type="InterPro" id="IPR035979">
    <property type="entry name" value="RBD_domain_sf"/>
</dbReference>
<dbReference type="Gene3D" id="1.20.1070.10">
    <property type="entry name" value="Rhodopsin 7-helix transmembrane proteins"/>
    <property type="match status" value="1"/>
</dbReference>
<dbReference type="GO" id="GO:0008528">
    <property type="term" value="F:G protein-coupled peptide receptor activity"/>
    <property type="evidence" value="ECO:0007669"/>
    <property type="project" value="InterPro"/>
</dbReference>
<keyword evidence="6" id="KW-1017">Isopeptide bond</keyword>
<evidence type="ECO:0000256" key="2">
    <source>
        <dbReference type="ARBA" id="ARBA00004286"/>
    </source>
</evidence>
<dbReference type="Pfam" id="PF00001">
    <property type="entry name" value="7tm_1"/>
    <property type="match status" value="2"/>
</dbReference>
<dbReference type="GO" id="GO:0005684">
    <property type="term" value="C:U2-type spliceosomal complex"/>
    <property type="evidence" value="ECO:0007669"/>
    <property type="project" value="UniProtKB-ARBA"/>
</dbReference>
<evidence type="ECO:0000256" key="7">
    <source>
        <dbReference type="ARBA" id="ARBA00022553"/>
    </source>
</evidence>
<dbReference type="SUPFAM" id="SSF54928">
    <property type="entry name" value="RNA-binding domain, RBD"/>
    <property type="match status" value="2"/>
</dbReference>
<evidence type="ECO:0000256" key="24">
    <source>
        <dbReference type="ARBA" id="ARBA00062124"/>
    </source>
</evidence>
<dbReference type="InterPro" id="IPR034392">
    <property type="entry name" value="TatSF1-like_RRM1"/>
</dbReference>
<dbReference type="AlphaFoldDB" id="A0A444V3Z9"/>
<keyword evidence="17" id="KW-0805">Transcription regulation</keyword>
<evidence type="ECO:0000256" key="23">
    <source>
        <dbReference type="ARBA" id="ARBA00023242"/>
    </source>
</evidence>
<evidence type="ECO:0000256" key="1">
    <source>
        <dbReference type="ARBA" id="ARBA00004123"/>
    </source>
</evidence>
<dbReference type="Pfam" id="PF00076">
    <property type="entry name" value="RRM_1"/>
    <property type="match status" value="1"/>
</dbReference>
<feature type="region of interest" description="Disordered" evidence="27">
    <location>
        <begin position="313"/>
        <end position="365"/>
    </location>
</feature>
<feature type="transmembrane region" description="Helical" evidence="28">
    <location>
        <begin position="196"/>
        <end position="216"/>
    </location>
</feature>
<keyword evidence="12" id="KW-0227">DNA damage</keyword>
<feature type="transmembrane region" description="Helical" evidence="28">
    <location>
        <begin position="74"/>
        <end position="95"/>
    </location>
</feature>
<feature type="transmembrane region" description="Helical" evidence="28">
    <location>
        <begin position="38"/>
        <end position="62"/>
    </location>
</feature>
<sequence>MSSSNETLTTSSSAEPGDSSSAQNFSTLDSGPAQEAPVAQAVLCTVLSVYGTIIAVGLLGNVILIKSMQTAPNIFIASLAVGDLLLLLTCVPVDASRYFADTWLFGRAGCKIISFHPAGLSRYRAIVRPMDLQGSDAVLWTICKVGCIWMLSMLFAVPEAVFSDLYSFNVMGISSTFETCAPYPVSERALQEMHSLLCFLTFYLVPLAIISVYYILIARTLVRSACNMPGEEHPHIRKQMSGKSDGNNEFHEQLRLQQLYGGSREEGGGEDPNTYVDPEDGTVYDWDHEKRAWFPKLTEDFLAAYHANYGFNTEESESTPASADQPGPATQGGDAKKPPADGAEASQAKEGKQKGEKRKCDPGWFDVDEGKNTNVYVSGLPLDITPDEFVEVMSKCGIIMRDPITEEYKVKLYRDNQGNQKGDGLCCYLKLAEKLIDESEIRGYRLHVEAAHFELKGQYDSSKKKKKNKDYRKRLLRQQKQLDWKPEKKPGEARLRHERVLIIRNMFHPKDFEEDPLVLNEIGEDLRTECEKFGQVKKVLIFDRHPDGVASVAFKEPEEADVCQLALNGRWFGGRKLSAELWDGKTDYQIEETSRERDERLKGWSSFLGDNSAVSVEKEAPKGEGPPKEDGPQPPTENTEESPARSPEPGGPVEEEEAAQGNGSSVSEDPGVESTDSSLADSEDEKEDVDEA</sequence>
<dbReference type="GO" id="GO:0005686">
    <property type="term" value="C:U2 snRNP"/>
    <property type="evidence" value="ECO:0007669"/>
    <property type="project" value="TreeGrafter"/>
</dbReference>
<evidence type="ECO:0000256" key="9">
    <source>
        <dbReference type="ARBA" id="ARBA00022692"/>
    </source>
</evidence>
<evidence type="ECO:0000256" key="15">
    <source>
        <dbReference type="ARBA" id="ARBA00022989"/>
    </source>
</evidence>
<dbReference type="SMART" id="SM00360">
    <property type="entry name" value="RRM"/>
    <property type="match status" value="2"/>
</dbReference>
<dbReference type="PANTHER" id="PTHR15608:SF0">
    <property type="entry name" value="HIV TAT-SPECIFIC FACTOR 1"/>
    <property type="match status" value="1"/>
</dbReference>
<feature type="region of interest" description="Disordered" evidence="27">
    <location>
        <begin position="1"/>
        <end position="29"/>
    </location>
</feature>
<evidence type="ECO:0000256" key="18">
    <source>
        <dbReference type="ARBA" id="ARBA00023136"/>
    </source>
</evidence>
<evidence type="ECO:0000256" key="12">
    <source>
        <dbReference type="ARBA" id="ARBA00022763"/>
    </source>
</evidence>
<evidence type="ECO:0000256" key="13">
    <source>
        <dbReference type="ARBA" id="ARBA00022843"/>
    </source>
</evidence>
<dbReference type="PRINTS" id="PR00237">
    <property type="entry name" value="GPCRRHODOPSN"/>
</dbReference>
<evidence type="ECO:0000313" key="32">
    <source>
        <dbReference type="Proteomes" id="UP000289886"/>
    </source>
</evidence>
<proteinExistence type="inferred from homology"/>
<evidence type="ECO:0000256" key="4">
    <source>
        <dbReference type="ARBA" id="ARBA00007747"/>
    </source>
</evidence>
<keyword evidence="14 26" id="KW-0694">RNA-binding</keyword>
<keyword evidence="10" id="KW-0747">Spliceosome</keyword>
<dbReference type="PRINTS" id="PR00358">
    <property type="entry name" value="BOMBESINR"/>
</dbReference>
<dbReference type="GO" id="GO:0003723">
    <property type="term" value="F:RNA binding"/>
    <property type="evidence" value="ECO:0007669"/>
    <property type="project" value="UniProtKB-UniRule"/>
</dbReference>
<evidence type="ECO:0000256" key="3">
    <source>
        <dbReference type="ARBA" id="ARBA00004370"/>
    </source>
</evidence>
<name>A0A444V3Z9_ACIRT</name>
<feature type="compositionally biased region" description="Basic and acidic residues" evidence="27">
    <location>
        <begin position="616"/>
        <end position="631"/>
    </location>
</feature>
<dbReference type="GO" id="GO:0000398">
    <property type="term" value="P:mRNA splicing, via spliceosome"/>
    <property type="evidence" value="ECO:0007669"/>
    <property type="project" value="InterPro"/>
</dbReference>
<keyword evidence="16" id="KW-0007">Acetylation</keyword>
<evidence type="ECO:0000259" key="30">
    <source>
        <dbReference type="PROSITE" id="PS50262"/>
    </source>
</evidence>
<feature type="domain" description="G-protein coupled receptors family 1 profile" evidence="30">
    <location>
        <begin position="51"/>
        <end position="223"/>
    </location>
</feature>
<dbReference type="InterPro" id="IPR000276">
    <property type="entry name" value="GPCR_Rhodpsn"/>
</dbReference>
<feature type="transmembrane region" description="Helical" evidence="28">
    <location>
        <begin position="137"/>
        <end position="157"/>
    </location>
</feature>
<evidence type="ECO:0000256" key="21">
    <source>
        <dbReference type="ARBA" id="ARBA00023187"/>
    </source>
</evidence>
<evidence type="ECO:0000256" key="19">
    <source>
        <dbReference type="ARBA" id="ARBA00023159"/>
    </source>
</evidence>
<dbReference type="InterPro" id="IPR017452">
    <property type="entry name" value="GPCR_Rhodpsn_7TM"/>
</dbReference>
<dbReference type="CDD" id="cd12281">
    <property type="entry name" value="RRM1_TatSF1_like"/>
    <property type="match status" value="1"/>
</dbReference>
<keyword evidence="18 28" id="KW-0472">Membrane</keyword>
<evidence type="ECO:0000256" key="5">
    <source>
        <dbReference type="ARBA" id="ARBA00022454"/>
    </source>
</evidence>
<dbReference type="GO" id="GO:0016020">
    <property type="term" value="C:membrane"/>
    <property type="evidence" value="ECO:0007669"/>
    <property type="project" value="UniProtKB-SubCell"/>
</dbReference>
<keyword evidence="19" id="KW-0010">Activator</keyword>
<evidence type="ECO:0000256" key="28">
    <source>
        <dbReference type="SAM" id="Phobius"/>
    </source>
</evidence>
<protein>
    <recommendedName>
        <fullName evidence="25">17S U2 SnRNP complex component HTATSF1</fullName>
    </recommendedName>
</protein>
<dbReference type="InterPro" id="IPR003954">
    <property type="entry name" value="RRM_euk-type"/>
</dbReference>
<dbReference type="PROSITE" id="PS50102">
    <property type="entry name" value="RRM"/>
    <property type="match status" value="1"/>
</dbReference>
<evidence type="ECO:0000256" key="25">
    <source>
        <dbReference type="ARBA" id="ARBA00073773"/>
    </source>
</evidence>
<keyword evidence="21" id="KW-0508">mRNA splicing</keyword>
<evidence type="ECO:0000256" key="8">
    <source>
        <dbReference type="ARBA" id="ARBA00022664"/>
    </source>
</evidence>
<evidence type="ECO:0000259" key="29">
    <source>
        <dbReference type="PROSITE" id="PS50102"/>
    </source>
</evidence>
<dbReference type="FunFam" id="3.30.70.330:FF:000202">
    <property type="entry name" value="HIV Tat-specific factor 1"/>
    <property type="match status" value="1"/>
</dbReference>
<keyword evidence="11" id="KW-0677">Repeat</keyword>
<evidence type="ECO:0000256" key="6">
    <source>
        <dbReference type="ARBA" id="ARBA00022499"/>
    </source>
</evidence>
<comment type="caution">
    <text evidence="31">The sequence shown here is derived from an EMBL/GenBank/DDBJ whole genome shotgun (WGS) entry which is preliminary data.</text>
</comment>
<feature type="compositionally biased region" description="Basic and acidic residues" evidence="27">
    <location>
        <begin position="347"/>
        <end position="361"/>
    </location>
</feature>
<feature type="region of interest" description="Disordered" evidence="27">
    <location>
        <begin position="594"/>
        <end position="692"/>
    </location>
</feature>
<dbReference type="CDD" id="cd12282">
    <property type="entry name" value="RRM2_TatSF1_like"/>
    <property type="match status" value="1"/>
</dbReference>
<evidence type="ECO:0000256" key="10">
    <source>
        <dbReference type="ARBA" id="ARBA00022728"/>
    </source>
</evidence>
<reference evidence="31 32" key="1">
    <citation type="submission" date="2019-01" db="EMBL/GenBank/DDBJ databases">
        <title>Draft Genome and Complete Hox-Cluster Characterization of the Sterlet Sturgeon (Acipenser ruthenus).</title>
        <authorList>
            <person name="Wei Q."/>
        </authorList>
    </citation>
    <scope>NUCLEOTIDE SEQUENCE [LARGE SCALE GENOMIC DNA]</scope>
    <source>
        <strain evidence="31">WHYD16114868_AA</strain>
        <tissue evidence="31">Blood</tissue>
    </source>
</reference>
<dbReference type="EMBL" id="SCEB01002634">
    <property type="protein sequence ID" value="RXM95132.1"/>
    <property type="molecule type" value="Genomic_DNA"/>
</dbReference>
<keyword evidence="15 28" id="KW-1133">Transmembrane helix</keyword>